<proteinExistence type="predicted"/>
<dbReference type="PATRIC" id="fig|1121328.3.peg.1423"/>
<dbReference type="EMBL" id="FRBG01000001">
    <property type="protein sequence ID" value="SHK37237.1"/>
    <property type="molecule type" value="Genomic_DNA"/>
</dbReference>
<name>A0A150FRX0_CLOPD</name>
<accession>A0A150FRX0</accession>
<evidence type="ECO:0000313" key="1">
    <source>
        <dbReference type="EMBL" id="KXZ40339.1"/>
    </source>
</evidence>
<dbReference type="OrthoDB" id="2692170at2"/>
<dbReference type="STRING" id="1121328.JWYL7_1414"/>
<dbReference type="EMBL" id="LSFY01000001">
    <property type="protein sequence ID" value="KXZ40339.1"/>
    <property type="molecule type" value="Genomic_DNA"/>
</dbReference>
<dbReference type="GO" id="GO:0046983">
    <property type="term" value="F:protein dimerization activity"/>
    <property type="evidence" value="ECO:0007669"/>
    <property type="project" value="InterPro"/>
</dbReference>
<comment type="caution">
    <text evidence="1">The sequence shown here is derived from an EMBL/GenBank/DDBJ whole genome shotgun (WGS) entry which is preliminary data.</text>
</comment>
<dbReference type="Proteomes" id="UP000092605">
    <property type="component" value="Unassembled WGS sequence"/>
</dbReference>
<dbReference type="InterPro" id="IPR018540">
    <property type="entry name" value="Spo0E-like"/>
</dbReference>
<protein>
    <submittedName>
        <fullName evidence="2">Spo0E like sporulation regulatory protein</fullName>
    </submittedName>
    <submittedName>
        <fullName evidence="1">Sporulation stage 0, Spo0E-like regulatory phosphatase</fullName>
    </submittedName>
</protein>
<organism evidence="1 3">
    <name type="scientific">Alkalithermobacter thermoalcaliphilus JW-YL-7 = DSM 7308</name>
    <dbReference type="NCBI Taxonomy" id="1121328"/>
    <lineage>
        <taxon>Bacteria</taxon>
        <taxon>Bacillati</taxon>
        <taxon>Bacillota</taxon>
        <taxon>Clostridia</taxon>
        <taxon>Peptostreptococcales</taxon>
        <taxon>Tepidibacteraceae</taxon>
        <taxon>Alkalithermobacter</taxon>
    </lineage>
</organism>
<sequence length="53" mass="6360">MIEVLKLKLDIEKLREKLNNLIVDKDYNLDSDEVIKLSQELDKLLSLYEKIKR</sequence>
<dbReference type="Gene3D" id="4.10.280.10">
    <property type="entry name" value="Helix-loop-helix DNA-binding domain"/>
    <property type="match status" value="1"/>
</dbReference>
<evidence type="ECO:0000313" key="3">
    <source>
        <dbReference type="Proteomes" id="UP000092605"/>
    </source>
</evidence>
<dbReference type="RefSeq" id="WP_149683687.1">
    <property type="nucleotide sequence ID" value="NZ_FRBG01000001.1"/>
</dbReference>
<dbReference type="SUPFAM" id="SSF140500">
    <property type="entry name" value="BAS1536-like"/>
    <property type="match status" value="1"/>
</dbReference>
<dbReference type="Pfam" id="PF09388">
    <property type="entry name" value="SpoOE-like"/>
    <property type="match status" value="1"/>
</dbReference>
<dbReference type="Proteomes" id="UP000323392">
    <property type="component" value="Unassembled WGS sequence"/>
</dbReference>
<dbReference type="InterPro" id="IPR036638">
    <property type="entry name" value="HLH_DNA-bd_sf"/>
</dbReference>
<evidence type="ECO:0000313" key="4">
    <source>
        <dbReference type="Proteomes" id="UP000323392"/>
    </source>
</evidence>
<dbReference type="GO" id="GO:0043937">
    <property type="term" value="P:regulation of sporulation"/>
    <property type="evidence" value="ECO:0007669"/>
    <property type="project" value="InterPro"/>
</dbReference>
<reference evidence="1 3" key="1">
    <citation type="submission" date="2016-02" db="EMBL/GenBank/DDBJ databases">
        <title>Draft genome sequence for Clostridium paradoxum JW-YL-7.</title>
        <authorList>
            <person name="Utturkar S.M."/>
            <person name="Lancaster A."/>
            <person name="Poole F.L."/>
            <person name="Adams M.W."/>
            <person name="Brown S.D."/>
        </authorList>
    </citation>
    <scope>NUCLEOTIDE SEQUENCE [LARGE SCALE GENOMIC DNA]</scope>
    <source>
        <strain evidence="1 3">JW-YL-7</strain>
    </source>
</reference>
<dbReference type="InterPro" id="IPR037208">
    <property type="entry name" value="Spo0E-like_sf"/>
</dbReference>
<evidence type="ECO:0000313" key="2">
    <source>
        <dbReference type="EMBL" id="SHK37237.1"/>
    </source>
</evidence>
<gene>
    <name evidence="1" type="ORF">JWYL7_1414</name>
    <name evidence="2" type="ORF">SAMN05661008_00107</name>
</gene>
<reference evidence="2 4" key="2">
    <citation type="submission" date="2016-11" db="EMBL/GenBank/DDBJ databases">
        <authorList>
            <person name="Varghese N."/>
            <person name="Submissions S."/>
        </authorList>
    </citation>
    <scope>NUCLEOTIDE SEQUENCE [LARGE SCALE GENOMIC DNA]</scope>
    <source>
        <strain evidence="2 4">DSM 7308</strain>
    </source>
</reference>
<keyword evidence="4" id="KW-1185">Reference proteome</keyword>
<dbReference type="AlphaFoldDB" id="A0A150FRX0"/>